<feature type="active site" evidence="6">
    <location>
        <position position="205"/>
    </location>
</feature>
<evidence type="ECO:0000256" key="4">
    <source>
        <dbReference type="ARBA" id="ARBA00039140"/>
    </source>
</evidence>
<dbReference type="RefSeq" id="WP_245330927.1">
    <property type="nucleotide sequence ID" value="NZ_JAGGLI010000053.1"/>
</dbReference>
<feature type="domain" description="CheB-type methylesterase" evidence="9">
    <location>
        <begin position="166"/>
        <end position="361"/>
    </location>
</feature>
<evidence type="ECO:0000259" key="9">
    <source>
        <dbReference type="PROSITE" id="PS50122"/>
    </source>
</evidence>
<name>A0ABS4KNU2_9FIRM</name>
<feature type="active site" evidence="6">
    <location>
        <position position="302"/>
    </location>
</feature>
<dbReference type="EC" id="3.1.1.61" evidence="4"/>
<keyword evidence="7" id="KW-0597">Phosphoprotein</keyword>
<dbReference type="InterPro" id="IPR011006">
    <property type="entry name" value="CheY-like_superfamily"/>
</dbReference>
<dbReference type="CDD" id="cd16432">
    <property type="entry name" value="CheB_Rec"/>
    <property type="match status" value="1"/>
</dbReference>
<dbReference type="InterPro" id="IPR000673">
    <property type="entry name" value="Sig_transdc_resp-reg_Me-estase"/>
</dbReference>
<sequence length="364" mass="40716">MKLDILIVDDSIVYRKALFEAVEKTGISGDIKAISRGALALEWLKNKKADVILLDLYMPEMTGLEVLDALKRDYPEIDVIMISSKDGEEKENVMKALSMGAFDFIFKPTSGDYQSNIIKIKDTLRILFYSIIQKRSLNLKSEYIHEANKEKKSFLENEGVVKSKNYFQNPFLILIACSTGGPSALEKILSNKLFDVSSPILIVQHMPEDFTESLAKSLNSKSHMNVKEAEDMEVCEKGKVYIAKGGYHMEVENNSGNPYIVLNKDSAVNGLRPSADKLFTSVANNFSGKKILVIVLTGMGNDGLLGVRELKEKCDCYCITQSEESCLVYGMPKSIENEKLSDESLELESITKRIFEINNKGLIC</sequence>
<dbReference type="Pfam" id="PF01339">
    <property type="entry name" value="CheB_methylest"/>
    <property type="match status" value="1"/>
</dbReference>
<comment type="catalytic activity">
    <reaction evidence="5">
        <text>[protein]-L-glutamate 5-O-methyl ester + H2O = L-glutamyl-[protein] + methanol + H(+)</text>
        <dbReference type="Rhea" id="RHEA:23236"/>
        <dbReference type="Rhea" id="RHEA-COMP:10208"/>
        <dbReference type="Rhea" id="RHEA-COMP:10311"/>
        <dbReference type="ChEBI" id="CHEBI:15377"/>
        <dbReference type="ChEBI" id="CHEBI:15378"/>
        <dbReference type="ChEBI" id="CHEBI:17790"/>
        <dbReference type="ChEBI" id="CHEBI:29973"/>
        <dbReference type="ChEBI" id="CHEBI:82795"/>
        <dbReference type="EC" id="3.1.1.61"/>
    </reaction>
</comment>
<evidence type="ECO:0000313" key="11">
    <source>
        <dbReference type="Proteomes" id="UP001314903"/>
    </source>
</evidence>
<dbReference type="SUPFAM" id="SSF52738">
    <property type="entry name" value="Methylesterase CheB, C-terminal domain"/>
    <property type="match status" value="1"/>
</dbReference>
<keyword evidence="6" id="KW-0145">Chemotaxis</keyword>
<dbReference type="Pfam" id="PF00072">
    <property type="entry name" value="Response_reg"/>
    <property type="match status" value="1"/>
</dbReference>
<evidence type="ECO:0000256" key="5">
    <source>
        <dbReference type="ARBA" id="ARBA00048267"/>
    </source>
</evidence>
<dbReference type="PROSITE" id="PS50122">
    <property type="entry name" value="CHEB"/>
    <property type="match status" value="1"/>
</dbReference>
<dbReference type="PIRSF" id="PIRSF000876">
    <property type="entry name" value="RR_chemtxs_CheB"/>
    <property type="match status" value="1"/>
</dbReference>
<protein>
    <recommendedName>
        <fullName evidence="1">Stage 0 sporulation protein A homolog</fullName>
        <ecNumber evidence="4">3.1.1.61</ecNumber>
    </recommendedName>
</protein>
<organism evidence="10 11">
    <name type="scientific">Acetoanaerobium pronyense</name>
    <dbReference type="NCBI Taxonomy" id="1482736"/>
    <lineage>
        <taxon>Bacteria</taxon>
        <taxon>Bacillati</taxon>
        <taxon>Bacillota</taxon>
        <taxon>Clostridia</taxon>
        <taxon>Peptostreptococcales</taxon>
        <taxon>Filifactoraceae</taxon>
        <taxon>Acetoanaerobium</taxon>
    </lineage>
</organism>
<dbReference type="PANTHER" id="PTHR42872">
    <property type="entry name" value="PROTEIN-GLUTAMATE METHYLESTERASE/PROTEIN-GLUTAMINE GLUTAMINASE"/>
    <property type="match status" value="1"/>
</dbReference>
<dbReference type="Gene3D" id="3.40.50.2300">
    <property type="match status" value="1"/>
</dbReference>
<feature type="active site" evidence="6">
    <location>
        <position position="178"/>
    </location>
</feature>
<comment type="caution">
    <text evidence="10">The sequence shown here is derived from an EMBL/GenBank/DDBJ whole genome shotgun (WGS) entry which is preliminary data.</text>
</comment>
<accession>A0ABS4KNU2</accession>
<dbReference type="InterPro" id="IPR008248">
    <property type="entry name" value="CheB-like"/>
</dbReference>
<feature type="modified residue" description="4-aspartylphosphate" evidence="7">
    <location>
        <position position="55"/>
    </location>
</feature>
<evidence type="ECO:0000256" key="6">
    <source>
        <dbReference type="PROSITE-ProRule" id="PRU00050"/>
    </source>
</evidence>
<dbReference type="SMART" id="SM00448">
    <property type="entry name" value="REC"/>
    <property type="match status" value="1"/>
</dbReference>
<dbReference type="Gene3D" id="3.40.50.180">
    <property type="entry name" value="Methylesterase CheB, C-terminal domain"/>
    <property type="match status" value="1"/>
</dbReference>
<dbReference type="InterPro" id="IPR001789">
    <property type="entry name" value="Sig_transdc_resp-reg_receiver"/>
</dbReference>
<dbReference type="PANTHER" id="PTHR42872:SF3">
    <property type="entry name" value="PROTEIN-GLUTAMATE METHYLESTERASE_PROTEIN-GLUTAMINE GLUTAMINASE 1"/>
    <property type="match status" value="1"/>
</dbReference>
<dbReference type="SUPFAM" id="SSF52172">
    <property type="entry name" value="CheY-like"/>
    <property type="match status" value="1"/>
</dbReference>
<dbReference type="Proteomes" id="UP001314903">
    <property type="component" value="Unassembled WGS sequence"/>
</dbReference>
<keyword evidence="2 6" id="KW-0378">Hydrolase</keyword>
<comment type="function">
    <text evidence="3">May play the central regulatory role in sporulation. It may be an element of the effector pathway responsible for the activation of sporulation genes in response to nutritional stress. Spo0A may act in concert with spo0H (a sigma factor) to control the expression of some genes that are critical to the sporulation process.</text>
</comment>
<evidence type="ECO:0000313" key="10">
    <source>
        <dbReference type="EMBL" id="MBP2028980.1"/>
    </source>
</evidence>
<evidence type="ECO:0000256" key="3">
    <source>
        <dbReference type="ARBA" id="ARBA00024867"/>
    </source>
</evidence>
<evidence type="ECO:0000256" key="1">
    <source>
        <dbReference type="ARBA" id="ARBA00018672"/>
    </source>
</evidence>
<gene>
    <name evidence="10" type="ORF">J2Z35_002818</name>
</gene>
<dbReference type="EMBL" id="JAGGLI010000053">
    <property type="protein sequence ID" value="MBP2028980.1"/>
    <property type="molecule type" value="Genomic_DNA"/>
</dbReference>
<keyword evidence="11" id="KW-1185">Reference proteome</keyword>
<dbReference type="CDD" id="cd17541">
    <property type="entry name" value="REC_CheB-like"/>
    <property type="match status" value="1"/>
</dbReference>
<dbReference type="NCBIfam" id="NF001965">
    <property type="entry name" value="PRK00742.1"/>
    <property type="match status" value="1"/>
</dbReference>
<dbReference type="InterPro" id="IPR035909">
    <property type="entry name" value="CheB_C"/>
</dbReference>
<evidence type="ECO:0000259" key="8">
    <source>
        <dbReference type="PROSITE" id="PS50110"/>
    </source>
</evidence>
<evidence type="ECO:0000256" key="2">
    <source>
        <dbReference type="ARBA" id="ARBA00022801"/>
    </source>
</evidence>
<feature type="domain" description="Response regulatory" evidence="8">
    <location>
        <begin position="4"/>
        <end position="122"/>
    </location>
</feature>
<evidence type="ECO:0000256" key="7">
    <source>
        <dbReference type="PROSITE-ProRule" id="PRU00169"/>
    </source>
</evidence>
<proteinExistence type="predicted"/>
<dbReference type="PROSITE" id="PS50110">
    <property type="entry name" value="RESPONSE_REGULATORY"/>
    <property type="match status" value="1"/>
</dbReference>
<reference evidence="10 11" key="1">
    <citation type="submission" date="2021-03" db="EMBL/GenBank/DDBJ databases">
        <title>Genomic Encyclopedia of Type Strains, Phase IV (KMG-IV): sequencing the most valuable type-strain genomes for metagenomic binning, comparative biology and taxonomic classification.</title>
        <authorList>
            <person name="Goeker M."/>
        </authorList>
    </citation>
    <scope>NUCLEOTIDE SEQUENCE [LARGE SCALE GENOMIC DNA]</scope>
    <source>
        <strain evidence="10 11">DSM 27512</strain>
    </source>
</reference>
<dbReference type="GO" id="GO:0008984">
    <property type="term" value="F:protein-glutamate methylesterase activity"/>
    <property type="evidence" value="ECO:0007669"/>
    <property type="project" value="UniProtKB-EC"/>
</dbReference>